<protein>
    <recommendedName>
        <fullName evidence="7">Ferric oxidoreductase domain-containing protein</fullName>
    </recommendedName>
</protein>
<dbReference type="PANTHER" id="PTHR11972">
    <property type="entry name" value="NADPH OXIDASE"/>
    <property type="match status" value="1"/>
</dbReference>
<feature type="transmembrane region" description="Helical" evidence="6">
    <location>
        <begin position="140"/>
        <end position="159"/>
    </location>
</feature>
<evidence type="ECO:0000313" key="8">
    <source>
        <dbReference type="EMBL" id="CAK0866173.1"/>
    </source>
</evidence>
<keyword evidence="3 6" id="KW-1133">Transmembrane helix</keyword>
<feature type="domain" description="Ferric oxidoreductase" evidence="7">
    <location>
        <begin position="25"/>
        <end position="154"/>
    </location>
</feature>
<keyword evidence="5 6" id="KW-0472">Membrane</keyword>
<proteinExistence type="predicted"/>
<dbReference type="EMBL" id="CAUYUJ010016514">
    <property type="protein sequence ID" value="CAK0866173.1"/>
    <property type="molecule type" value="Genomic_DNA"/>
</dbReference>
<evidence type="ECO:0000256" key="2">
    <source>
        <dbReference type="ARBA" id="ARBA00022692"/>
    </source>
</evidence>
<evidence type="ECO:0000256" key="4">
    <source>
        <dbReference type="ARBA" id="ARBA00023002"/>
    </source>
</evidence>
<reference evidence="8" key="1">
    <citation type="submission" date="2023-10" db="EMBL/GenBank/DDBJ databases">
        <authorList>
            <person name="Chen Y."/>
            <person name="Shah S."/>
            <person name="Dougan E. K."/>
            <person name="Thang M."/>
            <person name="Chan C."/>
        </authorList>
    </citation>
    <scope>NUCLEOTIDE SEQUENCE [LARGE SCALE GENOMIC DNA]</scope>
</reference>
<feature type="transmembrane region" description="Helical" evidence="6">
    <location>
        <begin position="23"/>
        <end position="44"/>
    </location>
</feature>
<dbReference type="Pfam" id="PF01794">
    <property type="entry name" value="Ferric_reduct"/>
    <property type="match status" value="1"/>
</dbReference>
<dbReference type="InterPro" id="IPR050369">
    <property type="entry name" value="RBOH/FRE"/>
</dbReference>
<feature type="transmembrane region" description="Helical" evidence="6">
    <location>
        <begin position="111"/>
        <end position="131"/>
    </location>
</feature>
<evidence type="ECO:0000259" key="7">
    <source>
        <dbReference type="Pfam" id="PF01794"/>
    </source>
</evidence>
<organism evidence="8 9">
    <name type="scientific">Prorocentrum cordatum</name>
    <dbReference type="NCBI Taxonomy" id="2364126"/>
    <lineage>
        <taxon>Eukaryota</taxon>
        <taxon>Sar</taxon>
        <taxon>Alveolata</taxon>
        <taxon>Dinophyceae</taxon>
        <taxon>Prorocentrales</taxon>
        <taxon>Prorocentraceae</taxon>
        <taxon>Prorocentrum</taxon>
    </lineage>
</organism>
<evidence type="ECO:0000256" key="5">
    <source>
        <dbReference type="ARBA" id="ARBA00023136"/>
    </source>
</evidence>
<evidence type="ECO:0000256" key="6">
    <source>
        <dbReference type="SAM" id="Phobius"/>
    </source>
</evidence>
<name>A0ABN9V4G4_9DINO</name>
<accession>A0ABN9V4G4</accession>
<dbReference type="Proteomes" id="UP001189429">
    <property type="component" value="Unassembled WGS sequence"/>
</dbReference>
<comment type="subcellular location">
    <subcellularLocation>
        <location evidence="1">Membrane</location>
        <topology evidence="1">Multi-pass membrane protein</topology>
    </subcellularLocation>
</comment>
<keyword evidence="2 6" id="KW-0812">Transmembrane</keyword>
<sequence>MPMPNYWKKRLIPPLLFGLKHAILWQMVLLPVTMSRHLLALAAARTRIRNFVPLEHMTFFHIALGCITCFFIIVATNVFSIFFGHGCRQHLGQFGHPLEPVDFCEKMQSEIMITGLGIFVLMVIVMVSSFLRRHMPFECFYVLHHFVFVLFGLAIAHTMDDQVRTALASARIGRRTSDSSPRRSVYISWSSHRAAR</sequence>
<evidence type="ECO:0000256" key="1">
    <source>
        <dbReference type="ARBA" id="ARBA00004141"/>
    </source>
</evidence>
<feature type="transmembrane region" description="Helical" evidence="6">
    <location>
        <begin position="56"/>
        <end position="83"/>
    </location>
</feature>
<gene>
    <name evidence="8" type="ORF">PCOR1329_LOCUS53432</name>
</gene>
<comment type="caution">
    <text evidence="8">The sequence shown here is derived from an EMBL/GenBank/DDBJ whole genome shotgun (WGS) entry which is preliminary data.</text>
</comment>
<dbReference type="InterPro" id="IPR013130">
    <property type="entry name" value="Fe3_Rdtase_TM_dom"/>
</dbReference>
<keyword evidence="4" id="KW-0560">Oxidoreductase</keyword>
<evidence type="ECO:0000313" key="9">
    <source>
        <dbReference type="Proteomes" id="UP001189429"/>
    </source>
</evidence>
<keyword evidence="9" id="KW-1185">Reference proteome</keyword>
<evidence type="ECO:0000256" key="3">
    <source>
        <dbReference type="ARBA" id="ARBA00022989"/>
    </source>
</evidence>